<evidence type="ECO:0000313" key="10">
    <source>
        <dbReference type="Proteomes" id="UP000048984"/>
    </source>
</evidence>
<dbReference type="Gene3D" id="3.10.20.70">
    <property type="entry name" value="Glutamine synthetase, N-terminal domain"/>
    <property type="match status" value="1"/>
</dbReference>
<evidence type="ECO:0000256" key="3">
    <source>
        <dbReference type="ARBA" id="ARBA00022598"/>
    </source>
</evidence>
<dbReference type="Gene3D" id="3.30.590.10">
    <property type="entry name" value="Glutamine synthetase/guanido kinase, catalytic domain"/>
    <property type="match status" value="1"/>
</dbReference>
<accession>A0A0P6VT19</accession>
<dbReference type="FunFam" id="3.30.590.10:FF:000005">
    <property type="entry name" value="Probable glutamine synthetase"/>
    <property type="match status" value="1"/>
</dbReference>
<dbReference type="PROSITE" id="PS51987">
    <property type="entry name" value="GS_CATALYTIC"/>
    <property type="match status" value="1"/>
</dbReference>
<dbReference type="GO" id="GO:0006576">
    <property type="term" value="P:biogenic amine metabolic process"/>
    <property type="evidence" value="ECO:0007669"/>
    <property type="project" value="UniProtKB-ARBA"/>
</dbReference>
<gene>
    <name evidence="9" type="ORF">ABB55_20975</name>
</gene>
<dbReference type="STRING" id="665126.ABB55_20975"/>
<evidence type="ECO:0000256" key="5">
    <source>
        <dbReference type="ARBA" id="ARBA00022840"/>
    </source>
</evidence>
<sequence>MTETSPIRTAEDAARYIRERDIPYVKVGVFDTDGIMRGKYMARDKFLSALEKGFGFCDVVLGWDSNDQLYDNVTLTGWHTAYPDAEVRVVPESMRTIPFEENVPLFLAEFAGPHEAACPRGTLRRVLDRAASHGYGVMSAVEFEFFVFDETPHSVREKKYKNLTNITPGFYGYSMLRSSVHAEFYQELLDTARLMDFEIEGLHTETGPGVLEAAIRVDNALAAADKAALFKTYTKILAQRRGWMATFMAKWSKDWPGQSGHIHCSLTKDGKGVFHDASKPHGISDTMRWWIGGQQALLPELLAMVACTVNSYTRLIPGFWAPTDATWGIENRTCALRAIPGSEKSQRVEFRIAAADINPYIALAAAIGAGLWGIENRIEPDAPVVGNSYAKKHPAKRQLPRTLWDSAQRLKASKAARSLFGDTFVDHYAATREWEEREFRRAITDWEMERYFEII</sequence>
<evidence type="ECO:0000259" key="8">
    <source>
        <dbReference type="PROSITE" id="PS51987"/>
    </source>
</evidence>
<dbReference type="InterPro" id="IPR036651">
    <property type="entry name" value="Gln_synt_N_sf"/>
</dbReference>
<keyword evidence="4" id="KW-0547">Nucleotide-binding</keyword>
<evidence type="ECO:0000256" key="2">
    <source>
        <dbReference type="ARBA" id="ARBA00009897"/>
    </source>
</evidence>
<keyword evidence="5" id="KW-0067">ATP-binding</keyword>
<dbReference type="SMART" id="SM01230">
    <property type="entry name" value="Gln-synt_C"/>
    <property type="match status" value="1"/>
</dbReference>
<dbReference type="AlphaFoldDB" id="A0A0P6VT19"/>
<dbReference type="Pfam" id="PF00120">
    <property type="entry name" value="Gln-synt_C"/>
    <property type="match status" value="1"/>
</dbReference>
<proteinExistence type="inferred from homology"/>
<dbReference type="RefSeq" id="WP_054360550.1">
    <property type="nucleotide sequence ID" value="NZ_LJYW01000001.1"/>
</dbReference>
<dbReference type="InterPro" id="IPR008146">
    <property type="entry name" value="Gln_synth_cat_dom"/>
</dbReference>
<evidence type="ECO:0000256" key="7">
    <source>
        <dbReference type="RuleBase" id="RU000384"/>
    </source>
</evidence>
<dbReference type="PANTHER" id="PTHR43785">
    <property type="entry name" value="GAMMA-GLUTAMYLPUTRESCINE SYNTHETASE"/>
    <property type="match status" value="1"/>
</dbReference>
<dbReference type="GO" id="GO:0006542">
    <property type="term" value="P:glutamine biosynthetic process"/>
    <property type="evidence" value="ECO:0007669"/>
    <property type="project" value="InterPro"/>
</dbReference>
<comment type="cofactor">
    <cofactor evidence="1">
        <name>Mg(2+)</name>
        <dbReference type="ChEBI" id="CHEBI:18420"/>
    </cofactor>
</comment>
<dbReference type="InterPro" id="IPR014746">
    <property type="entry name" value="Gln_synth/guanido_kin_cat_dom"/>
</dbReference>
<reference evidence="9 10" key="1">
    <citation type="submission" date="2015-09" db="EMBL/GenBank/DDBJ databases">
        <authorList>
            <person name="Jackson K.R."/>
            <person name="Lunt B.L."/>
            <person name="Fisher J.N.B."/>
            <person name="Gardner A.V."/>
            <person name="Bailey M.E."/>
            <person name="Deus L.M."/>
            <person name="Earl A.S."/>
            <person name="Gibby P.D."/>
            <person name="Hartmann K.A."/>
            <person name="Liu J.E."/>
            <person name="Manci A.M."/>
            <person name="Nielsen D.A."/>
            <person name="Solomon M.B."/>
            <person name="Breakwell D.P."/>
            <person name="Burnett S.H."/>
            <person name="Grose J.H."/>
        </authorList>
    </citation>
    <scope>NUCLEOTIDE SEQUENCE [LARGE SCALE GENOMIC DNA]</scope>
    <source>
        <strain evidence="9 10">16</strain>
    </source>
</reference>
<keyword evidence="3" id="KW-0436">Ligase</keyword>
<protein>
    <submittedName>
        <fullName evidence="9">Glutamine synthetase</fullName>
    </submittedName>
</protein>
<dbReference type="EMBL" id="LJYW01000001">
    <property type="protein sequence ID" value="KPL54383.1"/>
    <property type="molecule type" value="Genomic_DNA"/>
</dbReference>
<organism evidence="9 10">
    <name type="scientific">Prosthecodimorpha hirschii</name>
    <dbReference type="NCBI Taxonomy" id="665126"/>
    <lineage>
        <taxon>Bacteria</taxon>
        <taxon>Pseudomonadati</taxon>
        <taxon>Pseudomonadota</taxon>
        <taxon>Alphaproteobacteria</taxon>
        <taxon>Hyphomicrobiales</taxon>
        <taxon>Ancalomicrobiaceae</taxon>
        <taxon>Prosthecodimorpha</taxon>
    </lineage>
</organism>
<feature type="domain" description="GS catalytic" evidence="8">
    <location>
        <begin position="119"/>
        <end position="455"/>
    </location>
</feature>
<comment type="caution">
    <text evidence="9">The sequence shown here is derived from an EMBL/GenBank/DDBJ whole genome shotgun (WGS) entry which is preliminary data.</text>
</comment>
<dbReference type="GO" id="GO:0005524">
    <property type="term" value="F:ATP binding"/>
    <property type="evidence" value="ECO:0007669"/>
    <property type="project" value="UniProtKB-KW"/>
</dbReference>
<dbReference type="GO" id="GO:0004356">
    <property type="term" value="F:glutamine synthetase activity"/>
    <property type="evidence" value="ECO:0007669"/>
    <property type="project" value="InterPro"/>
</dbReference>
<comment type="similarity">
    <text evidence="2 6 7">Belongs to the glutamine synthetase family.</text>
</comment>
<dbReference type="GO" id="GO:0042402">
    <property type="term" value="P:biogenic amine catabolic process"/>
    <property type="evidence" value="ECO:0007669"/>
    <property type="project" value="UniProtKB-ARBA"/>
</dbReference>
<dbReference type="PANTHER" id="PTHR43785:SF12">
    <property type="entry name" value="TYPE-1 GLUTAMINE SYNTHETASE 2"/>
    <property type="match status" value="1"/>
</dbReference>
<reference evidence="9 10" key="2">
    <citation type="submission" date="2015-10" db="EMBL/GenBank/DDBJ databases">
        <title>Draft Genome Sequence of Prosthecomicrobium hirschii ATCC 27832.</title>
        <authorList>
            <person name="Daniel J."/>
            <person name="Givan S.A."/>
            <person name="Brun Y.V."/>
            <person name="Brown P.J."/>
        </authorList>
    </citation>
    <scope>NUCLEOTIDE SEQUENCE [LARGE SCALE GENOMIC DNA]</scope>
    <source>
        <strain evidence="9 10">16</strain>
    </source>
</reference>
<dbReference type="SUPFAM" id="SSF55931">
    <property type="entry name" value="Glutamine synthetase/guanido kinase"/>
    <property type="match status" value="1"/>
</dbReference>
<evidence type="ECO:0000256" key="1">
    <source>
        <dbReference type="ARBA" id="ARBA00001946"/>
    </source>
</evidence>
<evidence type="ECO:0000256" key="6">
    <source>
        <dbReference type="PROSITE-ProRule" id="PRU01331"/>
    </source>
</evidence>
<name>A0A0P6VT19_9HYPH</name>
<dbReference type="SUPFAM" id="SSF54368">
    <property type="entry name" value="Glutamine synthetase, N-terminal domain"/>
    <property type="match status" value="1"/>
</dbReference>
<keyword evidence="10" id="KW-1185">Reference proteome</keyword>
<evidence type="ECO:0000313" key="9">
    <source>
        <dbReference type="EMBL" id="KPL54383.1"/>
    </source>
</evidence>
<evidence type="ECO:0000256" key="4">
    <source>
        <dbReference type="ARBA" id="ARBA00022741"/>
    </source>
</evidence>
<dbReference type="Proteomes" id="UP000048984">
    <property type="component" value="Unassembled WGS sequence"/>
</dbReference>